<feature type="domain" description="Prolyl 4-hydroxylase alpha subunit Fe(2+) 2OG dioxygenase" evidence="1">
    <location>
        <begin position="138"/>
        <end position="226"/>
    </location>
</feature>
<dbReference type="OrthoDB" id="9802489at2"/>
<dbReference type="EMBL" id="QYBB01000034">
    <property type="protein sequence ID" value="RYC30011.1"/>
    <property type="molecule type" value="Genomic_DNA"/>
</dbReference>
<dbReference type="InterPro" id="IPR044862">
    <property type="entry name" value="Pro_4_hyd_alph_FE2OG_OXY"/>
</dbReference>
<accession>A0A4Q2U4U5</accession>
<dbReference type="Gene3D" id="2.60.120.620">
    <property type="entry name" value="q2cbj1_9rhob like domain"/>
    <property type="match status" value="1"/>
</dbReference>
<proteinExistence type="predicted"/>
<dbReference type="SUPFAM" id="SSF51197">
    <property type="entry name" value="Clavaminate synthase-like"/>
    <property type="match status" value="1"/>
</dbReference>
<evidence type="ECO:0000259" key="1">
    <source>
        <dbReference type="Pfam" id="PF13640"/>
    </source>
</evidence>
<gene>
    <name evidence="2" type="ORF">D3273_20980</name>
</gene>
<dbReference type="RefSeq" id="WP_129228848.1">
    <property type="nucleotide sequence ID" value="NZ_QYBB01000034.1"/>
</dbReference>
<dbReference type="AlphaFoldDB" id="A0A4Q2U4U5"/>
<protein>
    <recommendedName>
        <fullName evidence="1">Prolyl 4-hydroxylase alpha subunit Fe(2+) 2OG dioxygenase domain-containing protein</fullName>
    </recommendedName>
</protein>
<evidence type="ECO:0000313" key="3">
    <source>
        <dbReference type="Proteomes" id="UP000290759"/>
    </source>
</evidence>
<evidence type="ECO:0000313" key="2">
    <source>
        <dbReference type="EMBL" id="RYC30011.1"/>
    </source>
</evidence>
<comment type="caution">
    <text evidence="2">The sequence shown here is derived from an EMBL/GenBank/DDBJ whole genome shotgun (WGS) entry which is preliminary data.</text>
</comment>
<name>A0A4Q2U4U5_9HYPH</name>
<dbReference type="Pfam" id="PF13640">
    <property type="entry name" value="2OG-FeII_Oxy_3"/>
    <property type="match status" value="1"/>
</dbReference>
<keyword evidence="3" id="KW-1185">Reference proteome</keyword>
<organism evidence="2 3">
    <name type="scientific">Lichenibacterium minor</name>
    <dbReference type="NCBI Taxonomy" id="2316528"/>
    <lineage>
        <taxon>Bacteria</taxon>
        <taxon>Pseudomonadati</taxon>
        <taxon>Pseudomonadota</taxon>
        <taxon>Alphaproteobacteria</taxon>
        <taxon>Hyphomicrobiales</taxon>
        <taxon>Lichenihabitantaceae</taxon>
        <taxon>Lichenibacterium</taxon>
    </lineage>
</organism>
<dbReference type="Proteomes" id="UP000290759">
    <property type="component" value="Unassembled WGS sequence"/>
</dbReference>
<sequence>MSAMTVASDVRSINSDDIVASTSEGAYHIIRGLFDPEEIRRSLHDVRERVLVENDAPSSGTRPDQIMDNFQKWSIGMKSAKDTLGRFFRIVYNLLWCDDIYGMHRHFRKLIEIRNQLSGMPLDFAKQMENGNLYSACRMQHYPQGGGFMQAHQDHVAEANLVGSEQSRFIQLVLIMNEVGPGKDYEAGGAFVIDKAGRKIATEQNTAPGDVVIYDGRSVHGVDDVDPHKLLDITLKTGRIAAFTTIYKKWDSSLCA</sequence>
<reference evidence="2 3" key="1">
    <citation type="submission" date="2018-12" db="EMBL/GenBank/DDBJ databases">
        <authorList>
            <person name="Grouzdev D.S."/>
            <person name="Krutkina M.S."/>
        </authorList>
    </citation>
    <scope>NUCLEOTIDE SEQUENCE [LARGE SCALE GENOMIC DNA]</scope>
    <source>
        <strain evidence="2 3">RmlP026</strain>
    </source>
</reference>
<reference evidence="2 3" key="2">
    <citation type="submission" date="2019-02" db="EMBL/GenBank/DDBJ databases">
        <title>'Lichenibacterium ramalinii' gen. nov. sp. nov., 'Lichenibacterium minor' gen. nov. sp. nov.</title>
        <authorList>
            <person name="Pankratov T."/>
        </authorList>
    </citation>
    <scope>NUCLEOTIDE SEQUENCE [LARGE SCALE GENOMIC DNA]</scope>
    <source>
        <strain evidence="2 3">RmlP026</strain>
    </source>
</reference>